<accession>A0A843XAV0</accession>
<keyword evidence="4" id="KW-0328">Glycosyltransferase</keyword>
<evidence type="ECO:0000256" key="5">
    <source>
        <dbReference type="ARBA" id="ARBA00022692"/>
    </source>
</evidence>
<dbReference type="OrthoDB" id="1924787at2759"/>
<evidence type="ECO:0000313" key="13">
    <source>
        <dbReference type="EMBL" id="MQM16442.1"/>
    </source>
</evidence>
<keyword evidence="7 11" id="KW-1133">Transmembrane helix</keyword>
<feature type="transmembrane region" description="Helical" evidence="11">
    <location>
        <begin position="929"/>
        <end position="948"/>
    </location>
</feature>
<feature type="transmembrane region" description="Helical" evidence="11">
    <location>
        <begin position="150"/>
        <end position="169"/>
    </location>
</feature>
<name>A0A843XAV0_COLES</name>
<sequence>LCGGEGGLSGRRQNCVKLQRPVVSREGPKGCAATARGRAVLGPKPRKRESGREKRVGLGRLGMSREEHPNSIYRQHAPWQQYLHVIAGDFGRVQAPAHTFVPCRGAEEKEEGQGSLGKLSAGKNRLGAVYMSSEHLTRFRKRCQTRKGRWVTLMIFLGILVLGLQIFLLTRMCALPSSVLQTICREGGLWSEGSASRHVGILSGGSRNHKPQSPVPRDSSGFLASLEMVAKPKSFPSTEEFGDTGKLAFTRVNLNYTVTRLGYGKPKVAHDYSMPTPPALPPISSHVNEAVQENLVHSNDIVLCTSSNKAEELTPKSNSSHMNPVPSSFPAPVHHVAVSTDLSMVQRRNDGIRPISEMKNLLFRNRAIPRLMVRLALSPRWSLAPDQEMLDAKWEIDKAPTVKNDPELYAPAFWNFSTFKRSYELMEKTLKVYIYREGQKPIFHRPVLDGIYASEGWFMKQIEENTKFVVKDPGKAHLFYMPFCSSALRFSLYVPGPHAKRHLLQYLNNYTHVISTKYPFWNRTGGADHFLVACHDWALYVTKGRVRHCIRVLCDSDISEGFELGKDIPLPEANVLTAQNPVRDIGGRDATRRRFLSFFAGKMHGHVRPILLKHWENKDPDIRILGRFSCGVQCKTTSARYMKNSKYCICPSGYRAFSPRVVEAIRYECVPVIISDNYVPPFFDVLNWEAFSVRVAERDIAMLKDILLSIPKKKYISLQMGVRRVQKHFLLHTKPVKYDMFHMILHSVWFSRLSQMRIEYLFHMILHSDFGIRCKIPNAVFPNFKNPNSHFPFPLARRFTGRESGITPLQRIGVGLFTVTFSMVVAALVEGRRRRLALGPAGERLPIMWIAPQFLIFGLSEMFTAVGLIEFFYKQSLAGMQSFLTAMTYCSYSFGFYLSSILVSLVNRITSSGGGWLSDNDLNKDRLDLFYWMLAALSLLNFFNYLFWSRWYSYHPRLCPSPQQQTMVVKGGDVEHGHSFGSSKQVELIAVDINNNMNIPV</sequence>
<keyword evidence="14" id="KW-1185">Reference proteome</keyword>
<evidence type="ECO:0000256" key="10">
    <source>
        <dbReference type="SAM" id="MobiDB-lite"/>
    </source>
</evidence>
<keyword evidence="6" id="KW-0735">Signal-anchor</keyword>
<keyword evidence="9 11" id="KW-0472">Membrane</keyword>
<dbReference type="Proteomes" id="UP000652761">
    <property type="component" value="Unassembled WGS sequence"/>
</dbReference>
<evidence type="ECO:0000256" key="11">
    <source>
        <dbReference type="SAM" id="Phobius"/>
    </source>
</evidence>
<organism evidence="13 14">
    <name type="scientific">Colocasia esculenta</name>
    <name type="common">Wild taro</name>
    <name type="synonym">Arum esculentum</name>
    <dbReference type="NCBI Taxonomy" id="4460"/>
    <lineage>
        <taxon>Eukaryota</taxon>
        <taxon>Viridiplantae</taxon>
        <taxon>Streptophyta</taxon>
        <taxon>Embryophyta</taxon>
        <taxon>Tracheophyta</taxon>
        <taxon>Spermatophyta</taxon>
        <taxon>Magnoliopsida</taxon>
        <taxon>Liliopsida</taxon>
        <taxon>Araceae</taxon>
        <taxon>Aroideae</taxon>
        <taxon>Colocasieae</taxon>
        <taxon>Colocasia</taxon>
    </lineage>
</organism>
<feature type="non-terminal residue" evidence="13">
    <location>
        <position position="1"/>
    </location>
</feature>
<keyword evidence="5 11" id="KW-0812">Transmembrane</keyword>
<feature type="domain" description="Exostosin GT47" evidence="12">
    <location>
        <begin position="427"/>
        <end position="708"/>
    </location>
</feature>
<dbReference type="Pfam" id="PF03016">
    <property type="entry name" value="Exostosin_GT47"/>
    <property type="match status" value="1"/>
</dbReference>
<feature type="transmembrane region" description="Helical" evidence="11">
    <location>
        <begin position="884"/>
        <end position="909"/>
    </location>
</feature>
<dbReference type="InterPro" id="IPR040911">
    <property type="entry name" value="Exostosin_GT47"/>
</dbReference>
<protein>
    <recommendedName>
        <fullName evidence="12">Exostosin GT47 domain-containing protein</fullName>
    </recommendedName>
</protein>
<evidence type="ECO:0000259" key="12">
    <source>
        <dbReference type="Pfam" id="PF03016"/>
    </source>
</evidence>
<comment type="subcellular location">
    <subcellularLocation>
        <location evidence="2">Golgi apparatus membrane</location>
        <topology evidence="2">Single-pass type II membrane protein</topology>
    </subcellularLocation>
    <subcellularLocation>
        <location evidence="1">Membrane</location>
        <topology evidence="1">Multi-pass membrane protein</topology>
    </subcellularLocation>
</comment>
<keyword evidence="4" id="KW-0808">Transferase</keyword>
<reference evidence="13" key="1">
    <citation type="submission" date="2017-07" db="EMBL/GenBank/DDBJ databases">
        <title>Taro Niue Genome Assembly and Annotation.</title>
        <authorList>
            <person name="Atibalentja N."/>
            <person name="Keating K."/>
            <person name="Fields C.J."/>
        </authorList>
    </citation>
    <scope>NUCLEOTIDE SEQUENCE</scope>
    <source>
        <strain evidence="13">Niue_2</strain>
        <tissue evidence="13">Leaf</tissue>
    </source>
</reference>
<dbReference type="PANTHER" id="PTHR11062:SF210">
    <property type="entry name" value="EXOSTOSIN FAMILY PROTEIN"/>
    <property type="match status" value="1"/>
</dbReference>
<evidence type="ECO:0000256" key="2">
    <source>
        <dbReference type="ARBA" id="ARBA00004323"/>
    </source>
</evidence>
<evidence type="ECO:0000256" key="1">
    <source>
        <dbReference type="ARBA" id="ARBA00004141"/>
    </source>
</evidence>
<dbReference type="InterPro" id="IPR036259">
    <property type="entry name" value="MFS_trans_sf"/>
</dbReference>
<gene>
    <name evidence="13" type="ORF">Taro_049399</name>
</gene>
<comment type="similarity">
    <text evidence="3">Belongs to the glycosyltransferase 47 family.</text>
</comment>
<evidence type="ECO:0000256" key="3">
    <source>
        <dbReference type="ARBA" id="ARBA00010271"/>
    </source>
</evidence>
<evidence type="ECO:0000256" key="6">
    <source>
        <dbReference type="ARBA" id="ARBA00022968"/>
    </source>
</evidence>
<feature type="transmembrane region" description="Helical" evidence="11">
    <location>
        <begin position="812"/>
        <end position="829"/>
    </location>
</feature>
<dbReference type="GO" id="GO:0000139">
    <property type="term" value="C:Golgi membrane"/>
    <property type="evidence" value="ECO:0007669"/>
    <property type="project" value="UniProtKB-SubCell"/>
</dbReference>
<dbReference type="InterPro" id="IPR004263">
    <property type="entry name" value="Exostosin"/>
</dbReference>
<evidence type="ECO:0000256" key="7">
    <source>
        <dbReference type="ARBA" id="ARBA00022989"/>
    </source>
</evidence>
<dbReference type="GO" id="GO:0016757">
    <property type="term" value="F:glycosyltransferase activity"/>
    <property type="evidence" value="ECO:0007669"/>
    <property type="project" value="UniProtKB-KW"/>
</dbReference>
<dbReference type="PANTHER" id="PTHR11062">
    <property type="entry name" value="EXOSTOSIN HEPARAN SULFATE GLYCOSYLTRANSFERASE -RELATED"/>
    <property type="match status" value="1"/>
</dbReference>
<evidence type="ECO:0000313" key="14">
    <source>
        <dbReference type="Proteomes" id="UP000652761"/>
    </source>
</evidence>
<feature type="transmembrane region" description="Helical" evidence="11">
    <location>
        <begin position="849"/>
        <end position="872"/>
    </location>
</feature>
<dbReference type="GO" id="GO:0022857">
    <property type="term" value="F:transmembrane transporter activity"/>
    <property type="evidence" value="ECO:0007669"/>
    <property type="project" value="InterPro"/>
</dbReference>
<evidence type="ECO:0000256" key="8">
    <source>
        <dbReference type="ARBA" id="ARBA00023034"/>
    </source>
</evidence>
<comment type="caution">
    <text evidence="13">The sequence shown here is derived from an EMBL/GenBank/DDBJ whole genome shotgun (WGS) entry which is preliminary data.</text>
</comment>
<keyword evidence="8" id="KW-0333">Golgi apparatus</keyword>
<evidence type="ECO:0000256" key="9">
    <source>
        <dbReference type="ARBA" id="ARBA00023136"/>
    </source>
</evidence>
<dbReference type="AlphaFoldDB" id="A0A843XAV0"/>
<proteinExistence type="inferred from homology"/>
<dbReference type="InterPro" id="IPR000109">
    <property type="entry name" value="POT_fam"/>
</dbReference>
<dbReference type="EMBL" id="NMUH01007005">
    <property type="protein sequence ID" value="MQM16442.1"/>
    <property type="molecule type" value="Genomic_DNA"/>
</dbReference>
<dbReference type="Pfam" id="PF00854">
    <property type="entry name" value="PTR2"/>
    <property type="match status" value="1"/>
</dbReference>
<dbReference type="Gene3D" id="1.20.1250.20">
    <property type="entry name" value="MFS general substrate transporter like domains"/>
    <property type="match status" value="1"/>
</dbReference>
<evidence type="ECO:0000256" key="4">
    <source>
        <dbReference type="ARBA" id="ARBA00022676"/>
    </source>
</evidence>
<feature type="region of interest" description="Disordered" evidence="10">
    <location>
        <begin position="27"/>
        <end position="59"/>
    </location>
</feature>